<dbReference type="Proteomes" id="UP000292886">
    <property type="component" value="Chromosome"/>
</dbReference>
<evidence type="ECO:0000313" key="10">
    <source>
        <dbReference type="EMBL" id="QBO35808.1"/>
    </source>
</evidence>
<dbReference type="InterPro" id="IPR058535">
    <property type="entry name" value="MafB19-deam"/>
</dbReference>
<comment type="catalytic activity">
    <reaction evidence="7 8">
        <text>adenosine(34) in tRNA + H2O + H(+) = inosine(34) in tRNA + NH4(+)</text>
        <dbReference type="Rhea" id="RHEA:43168"/>
        <dbReference type="Rhea" id="RHEA-COMP:10373"/>
        <dbReference type="Rhea" id="RHEA-COMP:10374"/>
        <dbReference type="ChEBI" id="CHEBI:15377"/>
        <dbReference type="ChEBI" id="CHEBI:15378"/>
        <dbReference type="ChEBI" id="CHEBI:28938"/>
        <dbReference type="ChEBI" id="CHEBI:74411"/>
        <dbReference type="ChEBI" id="CHEBI:82852"/>
        <dbReference type="EC" id="3.5.4.33"/>
    </reaction>
</comment>
<dbReference type="EC" id="3.5.4.33" evidence="8"/>
<dbReference type="Pfam" id="PF14437">
    <property type="entry name" value="MafB19-deam"/>
    <property type="match status" value="1"/>
</dbReference>
<keyword evidence="4 8" id="KW-0479">Metal-binding</keyword>
<accession>A0A4P6YSU8</accession>
<feature type="binding site" evidence="8">
    <location>
        <position position="88"/>
    </location>
    <ligand>
        <name>Zn(2+)</name>
        <dbReference type="ChEBI" id="CHEBI:29105"/>
        <note>catalytic</note>
    </ligand>
</feature>
<dbReference type="Gene3D" id="3.40.140.10">
    <property type="entry name" value="Cytidine Deaminase, domain 2"/>
    <property type="match status" value="1"/>
</dbReference>
<evidence type="ECO:0000256" key="7">
    <source>
        <dbReference type="ARBA" id="ARBA00048045"/>
    </source>
</evidence>
<feature type="binding site" evidence="8">
    <location>
        <position position="58"/>
    </location>
    <ligand>
        <name>Zn(2+)</name>
        <dbReference type="ChEBI" id="CHEBI:29105"/>
        <note>catalytic</note>
    </ligand>
</feature>
<dbReference type="EMBL" id="CP037940">
    <property type="protein sequence ID" value="QBO35808.1"/>
    <property type="molecule type" value="Genomic_DNA"/>
</dbReference>
<dbReference type="GO" id="GO:0002100">
    <property type="term" value="P:tRNA wobble adenosine to inosine editing"/>
    <property type="evidence" value="ECO:0007669"/>
    <property type="project" value="UniProtKB-UniRule"/>
</dbReference>
<organism evidence="10 11">
    <name type="scientific">Periweissella cryptocerci</name>
    <dbReference type="NCBI Taxonomy" id="2506420"/>
    <lineage>
        <taxon>Bacteria</taxon>
        <taxon>Bacillati</taxon>
        <taxon>Bacillota</taxon>
        <taxon>Bacilli</taxon>
        <taxon>Lactobacillales</taxon>
        <taxon>Lactobacillaceae</taxon>
        <taxon>Periweissella</taxon>
    </lineage>
</organism>
<feature type="binding site" evidence="8">
    <location>
        <position position="91"/>
    </location>
    <ligand>
        <name>Zn(2+)</name>
        <dbReference type="ChEBI" id="CHEBI:29105"/>
        <note>catalytic</note>
    </ligand>
</feature>
<comment type="function">
    <text evidence="8">Catalyzes the deamination of adenosine to inosine at the wobble position 34 of tRNA(Arg2).</text>
</comment>
<comment type="cofactor">
    <cofactor evidence="8">
        <name>Zn(2+)</name>
        <dbReference type="ChEBI" id="CHEBI:29105"/>
    </cofactor>
    <text evidence="8">Binds 1 zinc ion per subunit.</text>
</comment>
<evidence type="ECO:0000256" key="3">
    <source>
        <dbReference type="ARBA" id="ARBA00022694"/>
    </source>
</evidence>
<evidence type="ECO:0000256" key="1">
    <source>
        <dbReference type="ARBA" id="ARBA00010669"/>
    </source>
</evidence>
<gene>
    <name evidence="8" type="primary">tadA</name>
    <name evidence="10" type="ORF">EQG49_04675</name>
</gene>
<feature type="domain" description="CMP/dCMP-type deaminase" evidence="9">
    <location>
        <begin position="7"/>
        <end position="132"/>
    </location>
</feature>
<dbReference type="NCBIfam" id="NF008113">
    <property type="entry name" value="PRK10860.1"/>
    <property type="match status" value="1"/>
</dbReference>
<evidence type="ECO:0000256" key="5">
    <source>
        <dbReference type="ARBA" id="ARBA00022801"/>
    </source>
</evidence>
<evidence type="ECO:0000256" key="8">
    <source>
        <dbReference type="HAMAP-Rule" id="MF_00972"/>
    </source>
</evidence>
<keyword evidence="6 8" id="KW-0862">Zinc</keyword>
<dbReference type="InterPro" id="IPR028883">
    <property type="entry name" value="tRNA_aden_deaminase"/>
</dbReference>
<sequence length="176" mass="19687">MTELSIETQQKYMREALKQARKAGMIGEVPIGAVIVHDGEIIGRGYNLREHAQDATIHAEIMAIQEANRNIGSWRLEDCQMFVTLEPCPMCAGAIINSRIPELFFGARDPKAGVVGSLYNLLTDERFNHQVEVHERVLAKDAGELLQAFFQDIRKRRKAAKQARKAAEAGKKEIDG</sequence>
<evidence type="ECO:0000313" key="11">
    <source>
        <dbReference type="Proteomes" id="UP000292886"/>
    </source>
</evidence>
<evidence type="ECO:0000256" key="2">
    <source>
        <dbReference type="ARBA" id="ARBA00011738"/>
    </source>
</evidence>
<keyword evidence="11" id="KW-1185">Reference proteome</keyword>
<evidence type="ECO:0000259" key="9">
    <source>
        <dbReference type="PROSITE" id="PS51747"/>
    </source>
</evidence>
<dbReference type="AlphaFoldDB" id="A0A4P6YSU8"/>
<reference evidence="11" key="1">
    <citation type="submission" date="2019-03" db="EMBL/GenBank/DDBJ databases">
        <title>Weissella sp. 26KH-42 Genome sequencing.</title>
        <authorList>
            <person name="Heo J."/>
            <person name="Kim S.-J."/>
            <person name="Kim J.-S."/>
            <person name="Hong S.-B."/>
            <person name="Kwon S.-W."/>
        </authorList>
    </citation>
    <scope>NUCLEOTIDE SEQUENCE [LARGE SCALE GENOMIC DNA]</scope>
    <source>
        <strain evidence="11">26KH-42</strain>
    </source>
</reference>
<protein>
    <recommendedName>
        <fullName evidence="8">tRNA-specific adenosine deaminase</fullName>
        <ecNumber evidence="8">3.5.4.33</ecNumber>
    </recommendedName>
</protein>
<dbReference type="InterPro" id="IPR002125">
    <property type="entry name" value="CMP_dCMP_dom"/>
</dbReference>
<dbReference type="PROSITE" id="PS51747">
    <property type="entry name" value="CYT_DCMP_DEAMINASES_2"/>
    <property type="match status" value="1"/>
</dbReference>
<dbReference type="CDD" id="cd01285">
    <property type="entry name" value="nucleoside_deaminase"/>
    <property type="match status" value="1"/>
</dbReference>
<dbReference type="OrthoDB" id="9802676at2"/>
<dbReference type="SUPFAM" id="SSF53927">
    <property type="entry name" value="Cytidine deaminase-like"/>
    <property type="match status" value="1"/>
</dbReference>
<feature type="active site" description="Proton donor" evidence="8">
    <location>
        <position position="60"/>
    </location>
</feature>
<dbReference type="KEGG" id="wei:EQG49_04675"/>
<name>A0A4P6YSU8_9LACO</name>
<dbReference type="InterPro" id="IPR016192">
    <property type="entry name" value="APOBEC/CMP_deaminase_Zn-bd"/>
</dbReference>
<dbReference type="InterPro" id="IPR016193">
    <property type="entry name" value="Cytidine_deaminase-like"/>
</dbReference>
<keyword evidence="3 8" id="KW-0819">tRNA processing</keyword>
<dbReference type="PROSITE" id="PS00903">
    <property type="entry name" value="CYT_DCMP_DEAMINASES_1"/>
    <property type="match status" value="1"/>
</dbReference>
<dbReference type="HAMAP" id="MF_00972">
    <property type="entry name" value="tRNA_aden_deaminase"/>
    <property type="match status" value="1"/>
</dbReference>
<dbReference type="GO" id="GO:0052717">
    <property type="term" value="F:tRNA-specific adenosine-34 deaminase activity"/>
    <property type="evidence" value="ECO:0007669"/>
    <property type="project" value="UniProtKB-UniRule"/>
</dbReference>
<keyword evidence="5 8" id="KW-0378">Hydrolase</keyword>
<dbReference type="RefSeq" id="WP_133362887.1">
    <property type="nucleotide sequence ID" value="NZ_CP037940.1"/>
</dbReference>
<dbReference type="FunFam" id="3.40.140.10:FF:000005">
    <property type="entry name" value="tRNA-specific adenosine deaminase"/>
    <property type="match status" value="1"/>
</dbReference>
<evidence type="ECO:0000256" key="6">
    <source>
        <dbReference type="ARBA" id="ARBA00022833"/>
    </source>
</evidence>
<comment type="subunit">
    <text evidence="2 8">Homodimer.</text>
</comment>
<dbReference type="PANTHER" id="PTHR11079:SF202">
    <property type="entry name" value="TRNA-SPECIFIC ADENOSINE DEAMINASE"/>
    <property type="match status" value="1"/>
</dbReference>
<comment type="similarity">
    <text evidence="1">Belongs to the cytidine and deoxycytidylate deaminase family. ADAT2 subfamily.</text>
</comment>
<dbReference type="GO" id="GO:0008270">
    <property type="term" value="F:zinc ion binding"/>
    <property type="evidence" value="ECO:0007669"/>
    <property type="project" value="UniProtKB-UniRule"/>
</dbReference>
<dbReference type="PANTHER" id="PTHR11079">
    <property type="entry name" value="CYTOSINE DEAMINASE FAMILY MEMBER"/>
    <property type="match status" value="1"/>
</dbReference>
<evidence type="ECO:0000256" key="4">
    <source>
        <dbReference type="ARBA" id="ARBA00022723"/>
    </source>
</evidence>
<proteinExistence type="inferred from homology"/>